<dbReference type="AlphaFoldDB" id="A0AAW0BDK7"/>
<reference evidence="2 3" key="1">
    <citation type="journal article" date="2024" name="J Genomics">
        <title>Draft genome sequencing and assembly of Favolaschia claudopus CIRM-BRFM 2984 isolated from oak limbs.</title>
        <authorList>
            <person name="Navarro D."/>
            <person name="Drula E."/>
            <person name="Chaduli D."/>
            <person name="Cazenave R."/>
            <person name="Ahrendt S."/>
            <person name="Wang J."/>
            <person name="Lipzen A."/>
            <person name="Daum C."/>
            <person name="Barry K."/>
            <person name="Grigoriev I.V."/>
            <person name="Favel A."/>
            <person name="Rosso M.N."/>
            <person name="Martin F."/>
        </authorList>
    </citation>
    <scope>NUCLEOTIDE SEQUENCE [LARGE SCALE GENOMIC DNA]</scope>
    <source>
        <strain evidence="2 3">CIRM-BRFM 2984</strain>
    </source>
</reference>
<feature type="region of interest" description="Disordered" evidence="1">
    <location>
        <begin position="216"/>
        <end position="241"/>
    </location>
</feature>
<sequence length="241" mass="25442">MASSNDTCANSGEHVPDSTANESVEPTGPPRHMYPFSTQTVQSKRRQSTSMLRSDDSVQGCDQARPCLRCVKYGFSPEECVDSPPIDEIQRKERQKGAKRGPYKKRDGKGNGIAQGKESSSEDIELPTSSSSSGSAALLGSMPVGFQPGLFSQFPSPPGYRPGPSGYYSPVYFAPVAPSASAGQGENAGYLNPPQLFPATFTTPYGHPYAPYIAYVPPNAQNDSPSGTGGGEHGAPGSKTQ</sequence>
<feature type="region of interest" description="Disordered" evidence="1">
    <location>
        <begin position="1"/>
        <end position="60"/>
    </location>
</feature>
<evidence type="ECO:0000313" key="3">
    <source>
        <dbReference type="Proteomes" id="UP001362999"/>
    </source>
</evidence>
<gene>
    <name evidence="2" type="ORF">R3P38DRAFT_2779268</name>
</gene>
<dbReference type="EMBL" id="JAWWNJ010000035">
    <property type="protein sequence ID" value="KAK7023805.1"/>
    <property type="molecule type" value="Genomic_DNA"/>
</dbReference>
<name>A0AAW0BDK7_9AGAR</name>
<dbReference type="Proteomes" id="UP001362999">
    <property type="component" value="Unassembled WGS sequence"/>
</dbReference>
<proteinExistence type="predicted"/>
<feature type="compositionally biased region" description="Polar residues" evidence="1">
    <location>
        <begin position="36"/>
        <end position="52"/>
    </location>
</feature>
<feature type="compositionally biased region" description="Low complexity" evidence="1">
    <location>
        <begin position="129"/>
        <end position="139"/>
    </location>
</feature>
<feature type="compositionally biased region" description="Polar residues" evidence="1">
    <location>
        <begin position="1"/>
        <end position="10"/>
    </location>
</feature>
<comment type="caution">
    <text evidence="2">The sequence shown here is derived from an EMBL/GenBank/DDBJ whole genome shotgun (WGS) entry which is preliminary data.</text>
</comment>
<evidence type="ECO:0000313" key="2">
    <source>
        <dbReference type="EMBL" id="KAK7023805.1"/>
    </source>
</evidence>
<accession>A0AAW0BDK7</accession>
<evidence type="ECO:0000256" key="1">
    <source>
        <dbReference type="SAM" id="MobiDB-lite"/>
    </source>
</evidence>
<keyword evidence="3" id="KW-1185">Reference proteome</keyword>
<protein>
    <submittedName>
        <fullName evidence="2">Uncharacterized protein</fullName>
    </submittedName>
</protein>
<organism evidence="2 3">
    <name type="scientific">Favolaschia claudopus</name>
    <dbReference type="NCBI Taxonomy" id="2862362"/>
    <lineage>
        <taxon>Eukaryota</taxon>
        <taxon>Fungi</taxon>
        <taxon>Dikarya</taxon>
        <taxon>Basidiomycota</taxon>
        <taxon>Agaricomycotina</taxon>
        <taxon>Agaricomycetes</taxon>
        <taxon>Agaricomycetidae</taxon>
        <taxon>Agaricales</taxon>
        <taxon>Marasmiineae</taxon>
        <taxon>Mycenaceae</taxon>
        <taxon>Favolaschia</taxon>
    </lineage>
</organism>
<feature type="region of interest" description="Disordered" evidence="1">
    <location>
        <begin position="76"/>
        <end position="139"/>
    </location>
</feature>